<protein>
    <submittedName>
        <fullName evidence="1">Uncharacterized protein</fullName>
    </submittedName>
</protein>
<gene>
    <name evidence="1" type="ORF">I4F81_001774</name>
</gene>
<dbReference type="EMBL" id="CM020618">
    <property type="protein sequence ID" value="KAK1859177.1"/>
    <property type="molecule type" value="Genomic_DNA"/>
</dbReference>
<organism evidence="1 2">
    <name type="scientific">Pyropia yezoensis</name>
    <name type="common">Susabi-nori</name>
    <name type="synonym">Porphyra yezoensis</name>
    <dbReference type="NCBI Taxonomy" id="2788"/>
    <lineage>
        <taxon>Eukaryota</taxon>
        <taxon>Rhodophyta</taxon>
        <taxon>Bangiophyceae</taxon>
        <taxon>Bangiales</taxon>
        <taxon>Bangiaceae</taxon>
        <taxon>Pyropia</taxon>
    </lineage>
</organism>
<accession>A0ACC3BMX5</accession>
<keyword evidence="2" id="KW-1185">Reference proteome</keyword>
<proteinExistence type="predicted"/>
<reference evidence="1" key="1">
    <citation type="submission" date="2019-11" db="EMBL/GenBank/DDBJ databases">
        <title>Nori genome reveals adaptations in red seaweeds to the harsh intertidal environment.</title>
        <authorList>
            <person name="Wang D."/>
            <person name="Mao Y."/>
        </authorList>
    </citation>
    <scope>NUCLEOTIDE SEQUENCE</scope>
    <source>
        <tissue evidence="1">Gametophyte</tissue>
    </source>
</reference>
<dbReference type="Proteomes" id="UP000798662">
    <property type="component" value="Chromosome 1"/>
</dbReference>
<comment type="caution">
    <text evidence="1">The sequence shown here is derived from an EMBL/GenBank/DDBJ whole genome shotgun (WGS) entry which is preliminary data.</text>
</comment>
<evidence type="ECO:0000313" key="1">
    <source>
        <dbReference type="EMBL" id="KAK1859177.1"/>
    </source>
</evidence>
<sequence>MPDSPTLLPVTARSSSTHAGAGGLATRGGAHGVGSTTGGGDDGRGGDGDDGRGGGGGGGGGGTDSGYAGATSSASAGDGGHQSLRRRSRWSRFGWGWLSTRRAGDRRSSWISEPTGGGSKRLGMSGGGSSRVILRSSSRWWWVLTVGLAAALLFVLVRDGGFGGREGDPLSALSTAQRSAVVAMAARSLANRVGEVSVVDDEDLVTRLARWTDDDYVRSRLRIYVYNLPEEFNEALVQLSHRNPPKIRDPLCDESFYSAEVSMHRFLLRSAVRTRNPEEANLFYVPIYTTCFLMTHQPNNLEATGAHFAKGMQHLVTNYPYFNRSAGRDHVYTFTQGFGARHSGHWQRYRNGVFLVHNGEWTAAEFSPHKDVVLPPDLTHYLTPAHADDPLGGGVEAGGEHIPGKMEAKTNFLHFGGQVLDSRVNDARGSNYSGGVRQYVVRHLSNSSGYVLTGARSPTYLTDMGDSRFCLCPEGWHPWSPRPVYAVLLGCVPVVVSERQELPLSDSVDWDAFTVWVRPADIAGMDAALRAIPDADVAVRQEAMRRTWRALWWGPGGLAPQGVLSELFARAGHVRYRRKFSKPPPSVERGRMADQGVPVR</sequence>
<name>A0ACC3BMX5_PYRYE</name>
<evidence type="ECO:0000313" key="2">
    <source>
        <dbReference type="Proteomes" id="UP000798662"/>
    </source>
</evidence>